<keyword evidence="2" id="KW-1185">Reference proteome</keyword>
<name>A0ACC0A6D3_CATRO</name>
<comment type="caution">
    <text evidence="1">The sequence shown here is derived from an EMBL/GenBank/DDBJ whole genome shotgun (WGS) entry which is preliminary data.</text>
</comment>
<reference evidence="2" key="1">
    <citation type="journal article" date="2023" name="Nat. Plants">
        <title>Single-cell RNA sequencing provides a high-resolution roadmap for understanding the multicellular compartmentation of specialized metabolism.</title>
        <authorList>
            <person name="Sun S."/>
            <person name="Shen X."/>
            <person name="Li Y."/>
            <person name="Li Y."/>
            <person name="Wang S."/>
            <person name="Li R."/>
            <person name="Zhang H."/>
            <person name="Shen G."/>
            <person name="Guo B."/>
            <person name="Wei J."/>
            <person name="Xu J."/>
            <person name="St-Pierre B."/>
            <person name="Chen S."/>
            <person name="Sun C."/>
        </authorList>
    </citation>
    <scope>NUCLEOTIDE SEQUENCE [LARGE SCALE GENOMIC DNA]</scope>
</reference>
<proteinExistence type="predicted"/>
<evidence type="ECO:0000313" key="1">
    <source>
        <dbReference type="EMBL" id="KAI5656455.1"/>
    </source>
</evidence>
<accession>A0ACC0A6D3</accession>
<protein>
    <submittedName>
        <fullName evidence="1">Uncharacterized protein</fullName>
    </submittedName>
</protein>
<dbReference type="EMBL" id="CM044706">
    <property type="protein sequence ID" value="KAI5656455.1"/>
    <property type="molecule type" value="Genomic_DNA"/>
</dbReference>
<gene>
    <name evidence="1" type="ORF">M9H77_25248</name>
</gene>
<dbReference type="Proteomes" id="UP001060085">
    <property type="component" value="Linkage Group LG06"/>
</dbReference>
<sequence length="175" mass="19998">MENISDCSWMYRERGPRIKGLTSQFINGELDLMSHPRDGEAWKHFDRIYFDFLAELRNRAPSGKGVELLGRVKSILPRIQLMRKVEDAVSRVSVAFKEHIRRLFEHNQLAHILFPPMMPLIRVAMSADTSTSTSTIAVAGTSELLTRFSSTLPIYSCSRTHLSFTRPRGWCSSII</sequence>
<evidence type="ECO:0000313" key="2">
    <source>
        <dbReference type="Proteomes" id="UP001060085"/>
    </source>
</evidence>
<organism evidence="1 2">
    <name type="scientific">Catharanthus roseus</name>
    <name type="common">Madagascar periwinkle</name>
    <name type="synonym">Vinca rosea</name>
    <dbReference type="NCBI Taxonomy" id="4058"/>
    <lineage>
        <taxon>Eukaryota</taxon>
        <taxon>Viridiplantae</taxon>
        <taxon>Streptophyta</taxon>
        <taxon>Embryophyta</taxon>
        <taxon>Tracheophyta</taxon>
        <taxon>Spermatophyta</taxon>
        <taxon>Magnoliopsida</taxon>
        <taxon>eudicotyledons</taxon>
        <taxon>Gunneridae</taxon>
        <taxon>Pentapetalae</taxon>
        <taxon>asterids</taxon>
        <taxon>lamiids</taxon>
        <taxon>Gentianales</taxon>
        <taxon>Apocynaceae</taxon>
        <taxon>Rauvolfioideae</taxon>
        <taxon>Vinceae</taxon>
        <taxon>Catharanthinae</taxon>
        <taxon>Catharanthus</taxon>
    </lineage>
</organism>